<evidence type="ECO:0000256" key="1">
    <source>
        <dbReference type="ARBA" id="ARBA00022448"/>
    </source>
</evidence>
<dbReference type="SUPFAM" id="SSF52540">
    <property type="entry name" value="P-loop containing nucleoside triphosphate hydrolases"/>
    <property type="match status" value="1"/>
</dbReference>
<evidence type="ECO:0000259" key="4">
    <source>
        <dbReference type="PROSITE" id="PS50893"/>
    </source>
</evidence>
<gene>
    <name evidence="5" type="ORF">RZO55_05260</name>
</gene>
<dbReference type="PROSITE" id="PS50893">
    <property type="entry name" value="ABC_TRANSPORTER_2"/>
    <property type="match status" value="1"/>
</dbReference>
<dbReference type="SMART" id="SM00382">
    <property type="entry name" value="AAA"/>
    <property type="match status" value="1"/>
</dbReference>
<comment type="caution">
    <text evidence="5">The sequence shown here is derived from an EMBL/GenBank/DDBJ whole genome shotgun (WGS) entry which is preliminary data.</text>
</comment>
<dbReference type="PANTHER" id="PTHR42711">
    <property type="entry name" value="ABC TRANSPORTER ATP-BINDING PROTEIN"/>
    <property type="match status" value="1"/>
</dbReference>
<keyword evidence="2" id="KW-0547">Nucleotide-binding</keyword>
<dbReference type="InterPro" id="IPR003439">
    <property type="entry name" value="ABC_transporter-like_ATP-bd"/>
</dbReference>
<dbReference type="PROSITE" id="PS00211">
    <property type="entry name" value="ABC_TRANSPORTER_1"/>
    <property type="match status" value="1"/>
</dbReference>
<dbReference type="Gene3D" id="3.40.50.300">
    <property type="entry name" value="P-loop containing nucleotide triphosphate hydrolases"/>
    <property type="match status" value="1"/>
</dbReference>
<dbReference type="Pfam" id="PF00005">
    <property type="entry name" value="ABC_tran"/>
    <property type="match status" value="1"/>
</dbReference>
<dbReference type="GO" id="GO:0005524">
    <property type="term" value="F:ATP binding"/>
    <property type="evidence" value="ECO:0007669"/>
    <property type="project" value="UniProtKB-KW"/>
</dbReference>
<dbReference type="Proteomes" id="UP001276854">
    <property type="component" value="Unassembled WGS sequence"/>
</dbReference>
<evidence type="ECO:0000313" key="6">
    <source>
        <dbReference type="Proteomes" id="UP001276854"/>
    </source>
</evidence>
<proteinExistence type="predicted"/>
<evidence type="ECO:0000256" key="3">
    <source>
        <dbReference type="ARBA" id="ARBA00022840"/>
    </source>
</evidence>
<dbReference type="PANTHER" id="PTHR42711:SF1">
    <property type="entry name" value="ABC-TRANSPORT PROTEIN, ATP-BINDING COMPONENT"/>
    <property type="match status" value="1"/>
</dbReference>
<organism evidence="5 6">
    <name type="scientific">Clostridium boliviensis</name>
    <dbReference type="NCBI Taxonomy" id="318465"/>
    <lineage>
        <taxon>Bacteria</taxon>
        <taxon>Bacillati</taxon>
        <taxon>Bacillota</taxon>
        <taxon>Clostridia</taxon>
        <taxon>Eubacteriales</taxon>
        <taxon>Clostridiaceae</taxon>
        <taxon>Clostridium</taxon>
    </lineage>
</organism>
<evidence type="ECO:0000256" key="2">
    <source>
        <dbReference type="ARBA" id="ARBA00022741"/>
    </source>
</evidence>
<reference evidence="5 6" key="1">
    <citation type="submission" date="2023-10" db="EMBL/GenBank/DDBJ databases">
        <title>A novel Glycoside Hydrolase 43-Like Enzyme from Clostrdium boliviensis is an Endo-xylanase, and a Candidate for Xylooligosaccharides Production from Different Xylan Substrates.</title>
        <authorList>
            <person name="Alvarez M.T."/>
            <person name="Rocabado-Villegas L.R."/>
            <person name="Salas-Veizaga D.M."/>
            <person name="Linares-Pasten J.A."/>
            <person name="Gudmundsdottir E.E."/>
            <person name="Hreggvidsson G.O."/>
            <person name="Adlercreutz P."/>
            <person name="Nordberg Karlsson E."/>
        </authorList>
    </citation>
    <scope>NUCLEOTIDE SEQUENCE [LARGE SCALE GENOMIC DNA]</scope>
    <source>
        <strain evidence="5 6">E-1</strain>
    </source>
</reference>
<dbReference type="InterPro" id="IPR050763">
    <property type="entry name" value="ABC_transporter_ATP-binding"/>
</dbReference>
<keyword evidence="3 5" id="KW-0067">ATP-binding</keyword>
<dbReference type="EMBL" id="JAWONS010000102">
    <property type="protein sequence ID" value="MDW2796986.1"/>
    <property type="molecule type" value="Genomic_DNA"/>
</dbReference>
<evidence type="ECO:0000313" key="5">
    <source>
        <dbReference type="EMBL" id="MDW2796986.1"/>
    </source>
</evidence>
<dbReference type="RefSeq" id="WP_318063248.1">
    <property type="nucleotide sequence ID" value="NZ_JAWONS010000102.1"/>
</dbReference>
<dbReference type="InterPro" id="IPR017871">
    <property type="entry name" value="ABC_transporter-like_CS"/>
</dbReference>
<name>A0ABU4GHA2_9CLOT</name>
<dbReference type="InterPro" id="IPR003593">
    <property type="entry name" value="AAA+_ATPase"/>
</dbReference>
<dbReference type="InterPro" id="IPR027417">
    <property type="entry name" value="P-loop_NTPase"/>
</dbReference>
<feature type="domain" description="ABC transporter" evidence="4">
    <location>
        <begin position="28"/>
        <end position="265"/>
    </location>
</feature>
<keyword evidence="1" id="KW-0813">Transport</keyword>
<sequence length="335" mass="38399">MKNQVVQDTPALVIDNIIKEYCQWQRSGNVRDIIKNLIHPEKRVVTALNQISLQINKGEFVAYAGANGAGKSTTIKILSGILMPTAGTVSVLGLNPARDRIRLMSRIGVLFGQRTELWWDHPVLSSFEWKKEVWNIPDSTYRRNLEMVTELLDLSDILKTFARELSLGQRMRADIAMLLLHSPELIFLDEPTLGLDVLAKQQMIRFLKKINQENKTTVVVTSHDMDDLEEMAQRMILINKGQIAFDGNFDQLRNVMGGFYRIVLTTNSEVPPLSLPELRLLKTQNGIHEYEFDRNILEIHMVMKLLSSYPQILDMEIKKAPIEDVVANLYLSWRK</sequence>
<keyword evidence="6" id="KW-1185">Reference proteome</keyword>
<protein>
    <submittedName>
        <fullName evidence="5">ATP-binding cassette domain-containing protein</fullName>
    </submittedName>
</protein>
<accession>A0ABU4GHA2</accession>